<dbReference type="EMBL" id="ML769558">
    <property type="protein sequence ID" value="KAE9394076.1"/>
    <property type="molecule type" value="Genomic_DNA"/>
</dbReference>
<evidence type="ECO:0000313" key="2">
    <source>
        <dbReference type="EMBL" id="KAE9394076.1"/>
    </source>
</evidence>
<keyword evidence="3" id="KW-1185">Reference proteome</keyword>
<feature type="region of interest" description="Disordered" evidence="1">
    <location>
        <begin position="44"/>
        <end position="63"/>
    </location>
</feature>
<dbReference type="AlphaFoldDB" id="A0A6A4H8F7"/>
<reference evidence="2" key="1">
    <citation type="journal article" date="2019" name="Environ. Microbiol.">
        <title>Fungal ecological strategies reflected in gene transcription - a case study of two litter decomposers.</title>
        <authorList>
            <person name="Barbi F."/>
            <person name="Kohler A."/>
            <person name="Barry K."/>
            <person name="Baskaran P."/>
            <person name="Daum C."/>
            <person name="Fauchery L."/>
            <person name="Ihrmark K."/>
            <person name="Kuo A."/>
            <person name="LaButti K."/>
            <person name="Lipzen A."/>
            <person name="Morin E."/>
            <person name="Grigoriev I.V."/>
            <person name="Henrissat B."/>
            <person name="Lindahl B."/>
            <person name="Martin F."/>
        </authorList>
    </citation>
    <scope>NUCLEOTIDE SEQUENCE</scope>
    <source>
        <strain evidence="2">JB14</strain>
    </source>
</reference>
<protein>
    <submittedName>
        <fullName evidence="2">Uncharacterized protein</fullName>
    </submittedName>
</protein>
<dbReference type="Proteomes" id="UP000799118">
    <property type="component" value="Unassembled WGS sequence"/>
</dbReference>
<gene>
    <name evidence="2" type="ORF">BT96DRAFT_998907</name>
</gene>
<evidence type="ECO:0000313" key="3">
    <source>
        <dbReference type="Proteomes" id="UP000799118"/>
    </source>
</evidence>
<feature type="region of interest" description="Disordered" evidence="1">
    <location>
        <begin position="1"/>
        <end position="30"/>
    </location>
</feature>
<feature type="compositionally biased region" description="Polar residues" evidence="1">
    <location>
        <begin position="12"/>
        <end position="30"/>
    </location>
</feature>
<feature type="compositionally biased region" description="Basic and acidic residues" evidence="1">
    <location>
        <begin position="531"/>
        <end position="589"/>
    </location>
</feature>
<evidence type="ECO:0000256" key="1">
    <source>
        <dbReference type="SAM" id="MobiDB-lite"/>
    </source>
</evidence>
<accession>A0A6A4H8F7</accession>
<organism evidence="2 3">
    <name type="scientific">Gymnopus androsaceus JB14</name>
    <dbReference type="NCBI Taxonomy" id="1447944"/>
    <lineage>
        <taxon>Eukaryota</taxon>
        <taxon>Fungi</taxon>
        <taxon>Dikarya</taxon>
        <taxon>Basidiomycota</taxon>
        <taxon>Agaricomycotina</taxon>
        <taxon>Agaricomycetes</taxon>
        <taxon>Agaricomycetidae</taxon>
        <taxon>Agaricales</taxon>
        <taxon>Marasmiineae</taxon>
        <taxon>Omphalotaceae</taxon>
        <taxon>Gymnopus</taxon>
    </lineage>
</organism>
<sequence>MTASSEGGEASSYFQQSCLDSQPAHPNSQTTAAAGFLSSVLHSTSTSGDTQSVTDTGGSQEPVYEDFKLDCNRPNGNAAPSSQYVKERRMAWIRARLIANLSPDCRATLTGWSYQLADSRFASGEVPTGSPGLLLNRNGNPPTSPQLTHRFGIDGRPVLNHDDFERFAVENHSPLYAFHAPGSPEDSYMDCSSSSSGKRKETERLDVDGASKKLKADDTHVNIEIDGTKNLRVIQIEREPKCDSQGEKTDEPSKEVKADDNGMHEVKIHGEGEKEAGSRTVQGDVEAVKVDEDDDTGGVANSTKKDPQFLQYVEQSKEAGQEKKARIAIEAWKKFHHKHYSIPTRLRNLLRLVPSFIPECGNVSRIEAFVKAQNDLTASLREWNLTGTPYETDNARVVSLEGGVLTCGCQIENSLLDFYLFKTGRLWSPSKLQTEDWRSQRNHPRARELILTQIKSETLWNLDNIWCYKADDTGEFTVFIPESERLRTMLERQTERLVEIQEKEKQAATEVAADEEERERKLGEELEAIIEEGRKATTKESKEQRKRQEREQRNAEKEATKKEKEAAKKEKEAVKKEKEAAKKEKQKAKGDKKKSERK</sequence>
<dbReference type="OrthoDB" id="3065406at2759"/>
<feature type="region of interest" description="Disordered" evidence="1">
    <location>
        <begin position="525"/>
        <end position="598"/>
    </location>
</feature>
<name>A0A6A4H8F7_9AGAR</name>
<proteinExistence type="predicted"/>
<feature type="compositionally biased region" description="Polar residues" evidence="1">
    <location>
        <begin position="44"/>
        <end position="59"/>
    </location>
</feature>
<feature type="region of interest" description="Disordered" evidence="1">
    <location>
        <begin position="181"/>
        <end position="204"/>
    </location>
</feature>